<proteinExistence type="predicted"/>
<sequence length="137" mass="15337">MQRGSRGIEWAFNTADVARWREDERAKAAAGTVPDDVEKLELRKLQAETLTAELKLAKEREAVAPVAEFEKATARLLATIRTNMLNIPARAALRLLGETNETAFKRVLREEITLALETSADADVVLDDDEEEQDDEE</sequence>
<comment type="caution">
    <text evidence="1">The sequence shown here is derived from an EMBL/GenBank/DDBJ whole genome shotgun (WGS) entry which is preliminary data.</text>
</comment>
<organism evidence="1 2">
    <name type="scientific">Burkholderia ubonensis</name>
    <dbReference type="NCBI Taxonomy" id="101571"/>
    <lineage>
        <taxon>Bacteria</taxon>
        <taxon>Pseudomonadati</taxon>
        <taxon>Pseudomonadota</taxon>
        <taxon>Betaproteobacteria</taxon>
        <taxon>Burkholderiales</taxon>
        <taxon>Burkholderiaceae</taxon>
        <taxon>Burkholderia</taxon>
        <taxon>Burkholderia cepacia complex</taxon>
    </lineage>
</organism>
<reference evidence="1 2" key="1">
    <citation type="submission" date="2015-11" db="EMBL/GenBank/DDBJ databases">
        <title>Expanding the genomic diversity of Burkholderia species for the development of highly accurate diagnostics.</title>
        <authorList>
            <person name="Sahl J."/>
            <person name="Keim P."/>
            <person name="Wagner D."/>
        </authorList>
    </citation>
    <scope>NUCLEOTIDE SEQUENCE [LARGE SCALE GENOMIC DNA]</scope>
    <source>
        <strain evidence="1 2">MSMB2058</strain>
    </source>
</reference>
<evidence type="ECO:0000313" key="2">
    <source>
        <dbReference type="Proteomes" id="UP000061665"/>
    </source>
</evidence>
<accession>A0AB73FUN4</accession>
<dbReference type="Proteomes" id="UP000061665">
    <property type="component" value="Unassembled WGS sequence"/>
</dbReference>
<gene>
    <name evidence="1" type="ORF">WJ53_17750</name>
</gene>
<name>A0AB73FUN4_9BURK</name>
<evidence type="ECO:0000313" key="1">
    <source>
        <dbReference type="EMBL" id="KVM23324.1"/>
    </source>
</evidence>
<evidence type="ECO:0008006" key="3">
    <source>
        <dbReference type="Google" id="ProtNLM"/>
    </source>
</evidence>
<dbReference type="AlphaFoldDB" id="A0AB73FUN4"/>
<dbReference type="EMBL" id="LOZE01000121">
    <property type="protein sequence ID" value="KVM23324.1"/>
    <property type="molecule type" value="Genomic_DNA"/>
</dbReference>
<protein>
    <recommendedName>
        <fullName evidence="3">Terminase small subunit</fullName>
    </recommendedName>
</protein>